<organism evidence="9 10">
    <name type="scientific">Phototrophicus methaneseepsis</name>
    <dbReference type="NCBI Taxonomy" id="2710758"/>
    <lineage>
        <taxon>Bacteria</taxon>
        <taxon>Bacillati</taxon>
        <taxon>Chloroflexota</taxon>
        <taxon>Candidatus Thermofontia</taxon>
        <taxon>Phototrophicales</taxon>
        <taxon>Phototrophicaceae</taxon>
        <taxon>Phototrophicus</taxon>
    </lineage>
</organism>
<feature type="transmembrane region" description="Helical" evidence="8">
    <location>
        <begin position="57"/>
        <end position="90"/>
    </location>
</feature>
<feature type="transmembrane region" description="Helical" evidence="8">
    <location>
        <begin position="25"/>
        <end position="45"/>
    </location>
</feature>
<dbReference type="GO" id="GO:0005886">
    <property type="term" value="C:plasma membrane"/>
    <property type="evidence" value="ECO:0007669"/>
    <property type="project" value="UniProtKB-SubCell"/>
</dbReference>
<comment type="subcellular location">
    <subcellularLocation>
        <location evidence="1">Cell membrane</location>
        <topology evidence="1">Multi-pass membrane protein</topology>
    </subcellularLocation>
</comment>
<keyword evidence="6 8" id="KW-1133">Transmembrane helix</keyword>
<evidence type="ECO:0000256" key="8">
    <source>
        <dbReference type="SAM" id="Phobius"/>
    </source>
</evidence>
<feature type="transmembrane region" description="Helical" evidence="8">
    <location>
        <begin position="148"/>
        <end position="166"/>
    </location>
</feature>
<dbReference type="GO" id="GO:1903785">
    <property type="term" value="P:L-valine transmembrane transport"/>
    <property type="evidence" value="ECO:0007669"/>
    <property type="project" value="TreeGrafter"/>
</dbReference>
<evidence type="ECO:0000256" key="6">
    <source>
        <dbReference type="ARBA" id="ARBA00022989"/>
    </source>
</evidence>
<gene>
    <name evidence="9" type="ORF">G4Y79_08040</name>
</gene>
<keyword evidence="10" id="KW-1185">Reference proteome</keyword>
<evidence type="ECO:0000256" key="5">
    <source>
        <dbReference type="ARBA" id="ARBA00022692"/>
    </source>
</evidence>
<evidence type="ECO:0000256" key="2">
    <source>
        <dbReference type="ARBA" id="ARBA00010735"/>
    </source>
</evidence>
<sequence>MTSYAAAKPEDSPRRAFFHGAKDTVPLIIGAIPFGIIYGAIAINAGLSPWATLGMSLFVFAGSAQFIAAGLVGQGVGLGFIILTTFIVNLRHMLYAASLAPYLKGLPQRWLALLAFWLTDETYAVVITRYQQAEGQPHAHWYHLGSSVAMYLNWQLCTLIGIVAGTQFEGIADLGLDFALVVTFIGIVVPLIVSRPMLISALVAGIVALLTNNMENKAGLMVAAFAGIAAGMLAEAILQPDPQKPVVTLNGDGS</sequence>
<evidence type="ECO:0000256" key="4">
    <source>
        <dbReference type="ARBA" id="ARBA00022475"/>
    </source>
</evidence>
<keyword evidence="3" id="KW-0813">Transport</keyword>
<evidence type="ECO:0000256" key="3">
    <source>
        <dbReference type="ARBA" id="ARBA00022448"/>
    </source>
</evidence>
<accession>A0A7S8IG56</accession>
<protein>
    <submittedName>
        <fullName evidence="9">AzlC family ABC transporter permease</fullName>
    </submittedName>
</protein>
<dbReference type="RefSeq" id="WP_195172375.1">
    <property type="nucleotide sequence ID" value="NZ_CP062983.1"/>
</dbReference>
<dbReference type="Proteomes" id="UP000594468">
    <property type="component" value="Chromosome"/>
</dbReference>
<keyword evidence="7 8" id="KW-0472">Membrane</keyword>
<evidence type="ECO:0000313" key="9">
    <source>
        <dbReference type="EMBL" id="QPC84312.1"/>
    </source>
</evidence>
<feature type="transmembrane region" description="Helical" evidence="8">
    <location>
        <begin position="218"/>
        <end position="238"/>
    </location>
</feature>
<reference evidence="9 10" key="1">
    <citation type="submission" date="2020-02" db="EMBL/GenBank/DDBJ databases">
        <authorList>
            <person name="Zheng R.K."/>
            <person name="Sun C.M."/>
        </authorList>
    </citation>
    <scope>NUCLEOTIDE SEQUENCE [LARGE SCALE GENOMIC DNA]</scope>
    <source>
        <strain evidence="10">rifampicinis</strain>
    </source>
</reference>
<dbReference type="InterPro" id="IPR011606">
    <property type="entry name" value="Brnchd-chn_aa_trnsp_permease"/>
</dbReference>
<dbReference type="EMBL" id="CP062983">
    <property type="protein sequence ID" value="QPC84312.1"/>
    <property type="molecule type" value="Genomic_DNA"/>
</dbReference>
<dbReference type="PANTHER" id="PTHR34979:SF1">
    <property type="entry name" value="INNER MEMBRANE PROTEIN YGAZ"/>
    <property type="match status" value="1"/>
</dbReference>
<dbReference type="KEGG" id="pmet:G4Y79_08040"/>
<proteinExistence type="inferred from homology"/>
<evidence type="ECO:0000313" key="10">
    <source>
        <dbReference type="Proteomes" id="UP000594468"/>
    </source>
</evidence>
<evidence type="ECO:0000256" key="7">
    <source>
        <dbReference type="ARBA" id="ARBA00023136"/>
    </source>
</evidence>
<dbReference type="PANTHER" id="PTHR34979">
    <property type="entry name" value="INNER MEMBRANE PROTEIN YGAZ"/>
    <property type="match status" value="1"/>
</dbReference>
<feature type="transmembrane region" description="Helical" evidence="8">
    <location>
        <begin position="178"/>
        <end position="211"/>
    </location>
</feature>
<dbReference type="Pfam" id="PF03591">
    <property type="entry name" value="AzlC"/>
    <property type="match status" value="1"/>
</dbReference>
<name>A0A7S8IG56_9CHLR</name>
<dbReference type="AlphaFoldDB" id="A0A7S8IG56"/>
<evidence type="ECO:0000256" key="1">
    <source>
        <dbReference type="ARBA" id="ARBA00004651"/>
    </source>
</evidence>
<keyword evidence="5 8" id="KW-0812">Transmembrane</keyword>
<comment type="similarity">
    <text evidence="2">Belongs to the AzlC family.</text>
</comment>
<keyword evidence="4" id="KW-1003">Cell membrane</keyword>